<evidence type="ECO:0000256" key="2">
    <source>
        <dbReference type="ARBA" id="ARBA00023043"/>
    </source>
</evidence>
<dbReference type="SMART" id="SM00248">
    <property type="entry name" value="ANK"/>
    <property type="match status" value="13"/>
</dbReference>
<dbReference type="PROSITE" id="PS50297">
    <property type="entry name" value="ANK_REP_REGION"/>
    <property type="match status" value="5"/>
</dbReference>
<dbReference type="EMBL" id="JAAOAS010000341">
    <property type="protein sequence ID" value="KAF5579116.1"/>
    <property type="molecule type" value="Genomic_DNA"/>
</dbReference>
<gene>
    <name evidence="4" type="ORF">FPCIR_11256</name>
</gene>
<dbReference type="InterPro" id="IPR002110">
    <property type="entry name" value="Ankyrin_rpt"/>
</dbReference>
<evidence type="ECO:0000313" key="4">
    <source>
        <dbReference type="EMBL" id="KAF5579116.1"/>
    </source>
</evidence>
<feature type="repeat" description="ANK" evidence="3">
    <location>
        <begin position="322"/>
        <end position="355"/>
    </location>
</feature>
<dbReference type="OrthoDB" id="539213at2759"/>
<dbReference type="PROSITE" id="PS50088">
    <property type="entry name" value="ANK_REPEAT"/>
    <property type="match status" value="5"/>
</dbReference>
<reference evidence="4 5" key="1">
    <citation type="submission" date="2020-05" db="EMBL/GenBank/DDBJ databases">
        <title>Identification and distribution of gene clusters putatively required for synthesis of sphingolipid metabolism inhibitors in phylogenetically diverse species of the filamentous fungus Fusarium.</title>
        <authorList>
            <person name="Kim H.-S."/>
            <person name="Busman M."/>
            <person name="Brown D.W."/>
            <person name="Divon H."/>
            <person name="Uhlig S."/>
            <person name="Proctor R.H."/>
        </authorList>
    </citation>
    <scope>NUCLEOTIDE SEQUENCE [LARGE SCALE GENOMIC DNA]</scope>
    <source>
        <strain evidence="4 5">NRRL 36939</strain>
    </source>
</reference>
<comment type="caution">
    <text evidence="4">The sequence shown here is derived from an EMBL/GenBank/DDBJ whole genome shotgun (WGS) entry which is preliminary data.</text>
</comment>
<feature type="repeat" description="ANK" evidence="3">
    <location>
        <begin position="528"/>
        <end position="560"/>
    </location>
</feature>
<dbReference type="Pfam" id="PF12796">
    <property type="entry name" value="Ank_2"/>
    <property type="match status" value="2"/>
</dbReference>
<dbReference type="PANTHER" id="PTHR24198:SF165">
    <property type="entry name" value="ANKYRIN REPEAT-CONTAINING PROTEIN-RELATED"/>
    <property type="match status" value="1"/>
</dbReference>
<dbReference type="Gene3D" id="1.25.40.20">
    <property type="entry name" value="Ankyrin repeat-containing domain"/>
    <property type="match status" value="4"/>
</dbReference>
<feature type="repeat" description="ANK" evidence="3">
    <location>
        <begin position="598"/>
        <end position="630"/>
    </location>
</feature>
<evidence type="ECO:0000256" key="1">
    <source>
        <dbReference type="ARBA" id="ARBA00022737"/>
    </source>
</evidence>
<dbReference type="PANTHER" id="PTHR24198">
    <property type="entry name" value="ANKYRIN REPEAT AND PROTEIN KINASE DOMAIN-CONTAINING PROTEIN"/>
    <property type="match status" value="1"/>
</dbReference>
<protein>
    <submittedName>
        <fullName evidence="4">Ankyrin repeat</fullName>
    </submittedName>
</protein>
<organism evidence="4 5">
    <name type="scientific">Fusarium pseudocircinatum</name>
    <dbReference type="NCBI Taxonomy" id="56676"/>
    <lineage>
        <taxon>Eukaryota</taxon>
        <taxon>Fungi</taxon>
        <taxon>Dikarya</taxon>
        <taxon>Ascomycota</taxon>
        <taxon>Pezizomycotina</taxon>
        <taxon>Sordariomycetes</taxon>
        <taxon>Hypocreomycetidae</taxon>
        <taxon>Hypocreales</taxon>
        <taxon>Nectriaceae</taxon>
        <taxon>Fusarium</taxon>
        <taxon>Fusarium fujikuroi species complex</taxon>
    </lineage>
</organism>
<dbReference type="Pfam" id="PF00023">
    <property type="entry name" value="Ank"/>
    <property type="match status" value="2"/>
</dbReference>
<keyword evidence="5" id="KW-1185">Reference proteome</keyword>
<keyword evidence="2 3" id="KW-0040">ANK repeat</keyword>
<dbReference type="Proteomes" id="UP000546213">
    <property type="component" value="Unassembled WGS sequence"/>
</dbReference>
<proteinExistence type="predicted"/>
<feature type="repeat" description="ANK" evidence="3">
    <location>
        <begin position="563"/>
        <end position="595"/>
    </location>
</feature>
<dbReference type="SUPFAM" id="SSF48403">
    <property type="entry name" value="Ankyrin repeat"/>
    <property type="match status" value="2"/>
</dbReference>
<accession>A0A8H5KUW8</accession>
<evidence type="ECO:0000313" key="5">
    <source>
        <dbReference type="Proteomes" id="UP000546213"/>
    </source>
</evidence>
<dbReference type="InterPro" id="IPR036770">
    <property type="entry name" value="Ankyrin_rpt-contain_sf"/>
</dbReference>
<feature type="repeat" description="ANK" evidence="3">
    <location>
        <begin position="454"/>
        <end position="490"/>
    </location>
</feature>
<dbReference type="AlphaFoldDB" id="A0A8H5KUW8"/>
<keyword evidence="1" id="KW-0677">Repeat</keyword>
<evidence type="ECO:0000256" key="3">
    <source>
        <dbReference type="PROSITE-ProRule" id="PRU00023"/>
    </source>
</evidence>
<name>A0A8H5KUW8_9HYPO</name>
<sequence>MTTAPSTISSLLSVIDTWRTHWKDTALGLGVEAGDVDCVKTLINFGAEADVLSFWMAIDKEDNEMFNVLAATGSVPKVPQLGIRLELVKKFLPDIQAIDRRAYLSRRSAYRAVGHMAVIRRLLDAGSDIDHLSVIPWGFPQTALQTAVKWCHDSLCKLLLGQGANPENRDPSLPTPLQQACEDLFIGVRDYWTQRKLIDILLTSGTNVNVPSAKMIGAETAWQIVARNGDLDLLVHLTTCGGKVCIQTLKAALSSENLMVVRFIAEKESSNERYLQQYLQHDQSLLKAAAASGNLEVVEWMIWFYTETTQAGPLDAGADVNLGSPPLLLTAMEGGLQEILDLLISRGANIEATNNHCSPLVAAIRRVWLQAVRTLLDAGANCNKHVTDLARLPLLEAVQRQSVECVRLLLWSGADPNDVRASECLGLSVSNRSTDIVHLLLLCGTDPNRTSPRSDVRPIHLALEQGLLGCDINIVKALIEWGADVNAYSAVAGYPLQMATGEARDLLLQAGADPGQLSSLLKATTEDDKLTKLQMAAGSGDAEQVRLLISSGEDVNEPAYHDGGMTALQYASVMGHFNIVHLLLEKGANINAERALINGRTALQGAAEYGRLDIVHLLLENDNQPELLPSRCSVAADFAEAQGHHVIARDLRRRSSELLE</sequence>